<dbReference type="NCBIfam" id="NF045718">
    <property type="entry name" value="two_CW_domain"/>
    <property type="match status" value="1"/>
</dbReference>
<dbReference type="Pfam" id="PF01381">
    <property type="entry name" value="HTH_3"/>
    <property type="match status" value="1"/>
</dbReference>
<keyword evidence="3" id="KW-1185">Reference proteome</keyword>
<dbReference type="InParanoid" id="D6Z3G5"/>
<dbReference type="HOGENOM" id="CLU_1945301_0_0_7"/>
<dbReference type="OrthoDB" id="1121642at2"/>
<dbReference type="CDD" id="cd00093">
    <property type="entry name" value="HTH_XRE"/>
    <property type="match status" value="1"/>
</dbReference>
<dbReference type="GO" id="GO:0003677">
    <property type="term" value="F:DNA binding"/>
    <property type="evidence" value="ECO:0007669"/>
    <property type="project" value="InterPro"/>
</dbReference>
<dbReference type="STRING" id="589865.DaAHT2_1395"/>
<proteinExistence type="predicted"/>
<dbReference type="InterPro" id="IPR010982">
    <property type="entry name" value="Lambda_DNA-bd_dom_sf"/>
</dbReference>
<accession>D6Z3G5</accession>
<dbReference type="eggNOG" id="COG2944">
    <property type="taxonomic scope" value="Bacteria"/>
</dbReference>
<dbReference type="AlphaFoldDB" id="D6Z3G5"/>
<dbReference type="InterPro" id="IPR054687">
    <property type="entry name" value="Two-CW_dom"/>
</dbReference>
<dbReference type="KEGG" id="dak:DaAHT2_1395"/>
<dbReference type="Proteomes" id="UP000001508">
    <property type="component" value="Chromosome"/>
</dbReference>
<evidence type="ECO:0000313" key="2">
    <source>
        <dbReference type="EMBL" id="ADH86090.1"/>
    </source>
</evidence>
<reference evidence="3" key="1">
    <citation type="submission" date="2010-02" db="EMBL/GenBank/DDBJ databases">
        <title>Complete sequence of Desulfurivibrio alkaliphilus AHT2.</title>
        <authorList>
            <consortium name="US DOE Joint Genome Institute"/>
            <person name="Pitluck S."/>
            <person name="Chertkov O."/>
            <person name="Detter J.C."/>
            <person name="Han C."/>
            <person name="Tapia R."/>
            <person name="Larimer F."/>
            <person name="Land M."/>
            <person name="Hauser L."/>
            <person name="Kyrpides N."/>
            <person name="Mikhailova N."/>
            <person name="Sorokin D.Y."/>
            <person name="Muyzer G."/>
            <person name="Woyke T."/>
        </authorList>
    </citation>
    <scope>NUCLEOTIDE SEQUENCE [LARGE SCALE GENOMIC DNA]</scope>
    <source>
        <strain evidence="3">DSM 19089 / UNIQEM U267 / AHT2</strain>
    </source>
</reference>
<dbReference type="Gene3D" id="1.10.260.40">
    <property type="entry name" value="lambda repressor-like DNA-binding domains"/>
    <property type="match status" value="1"/>
</dbReference>
<evidence type="ECO:0000313" key="3">
    <source>
        <dbReference type="Proteomes" id="UP000001508"/>
    </source>
</evidence>
<evidence type="ECO:0000259" key="1">
    <source>
        <dbReference type="PROSITE" id="PS50943"/>
    </source>
</evidence>
<dbReference type="RefSeq" id="WP_013163618.1">
    <property type="nucleotide sequence ID" value="NC_014216.1"/>
</dbReference>
<organism evidence="2 3">
    <name type="scientific">Desulfurivibrio alkaliphilus (strain DSM 19089 / UNIQEM U267 / AHT2)</name>
    <dbReference type="NCBI Taxonomy" id="589865"/>
    <lineage>
        <taxon>Bacteria</taxon>
        <taxon>Pseudomonadati</taxon>
        <taxon>Thermodesulfobacteriota</taxon>
        <taxon>Desulfobulbia</taxon>
        <taxon>Desulfobulbales</taxon>
        <taxon>Desulfobulbaceae</taxon>
        <taxon>Desulfurivibrio</taxon>
    </lineage>
</organism>
<feature type="domain" description="HTH cro/C1-type" evidence="1">
    <location>
        <begin position="8"/>
        <end position="37"/>
    </location>
</feature>
<name>D6Z3G5_DESAT</name>
<sequence length="126" mass="14910">MESAEFHRARKKLSKTQKEIAELLGTSIKAIHSYEQGWRSIPPHVERQMYFLLSRQRELHEKAPKPCWTVKKCPPSRKKKCPAWEFRAGKMCWFINGTICECQARKNWKEKMVVCKKCEVMSQLLV</sequence>
<protein>
    <submittedName>
        <fullName evidence="2">Putative transcriptional regulator, XRE family</fullName>
    </submittedName>
</protein>
<dbReference type="EMBL" id="CP001940">
    <property type="protein sequence ID" value="ADH86090.1"/>
    <property type="molecule type" value="Genomic_DNA"/>
</dbReference>
<dbReference type="PROSITE" id="PS50943">
    <property type="entry name" value="HTH_CROC1"/>
    <property type="match status" value="1"/>
</dbReference>
<dbReference type="SUPFAM" id="SSF47413">
    <property type="entry name" value="lambda repressor-like DNA-binding domains"/>
    <property type="match status" value="1"/>
</dbReference>
<dbReference type="InterPro" id="IPR001387">
    <property type="entry name" value="Cro/C1-type_HTH"/>
</dbReference>
<gene>
    <name evidence="2" type="ordered locus">DaAHT2_1395</name>
</gene>